<keyword evidence="4" id="KW-1185">Reference proteome</keyword>
<accession>A0ABT6NAQ8</accession>
<protein>
    <submittedName>
        <fullName evidence="3">SHOCT domain-containing protein</fullName>
    </submittedName>
</protein>
<keyword evidence="1" id="KW-1133">Transmembrane helix</keyword>
<feature type="transmembrane region" description="Helical" evidence="1">
    <location>
        <begin position="25"/>
        <end position="46"/>
    </location>
</feature>
<proteinExistence type="predicted"/>
<gene>
    <name evidence="3" type="ORF">QE109_05055</name>
</gene>
<feature type="domain" description="SHOCT" evidence="2">
    <location>
        <begin position="56"/>
        <end position="80"/>
    </location>
</feature>
<evidence type="ECO:0000259" key="2">
    <source>
        <dbReference type="Pfam" id="PF09851"/>
    </source>
</evidence>
<evidence type="ECO:0000313" key="3">
    <source>
        <dbReference type="EMBL" id="MDH8677503.1"/>
    </source>
</evidence>
<evidence type="ECO:0000313" key="4">
    <source>
        <dbReference type="Proteomes" id="UP001158045"/>
    </source>
</evidence>
<dbReference type="RefSeq" id="WP_281093318.1">
    <property type="nucleotide sequence ID" value="NZ_JARYZI010000002.1"/>
</dbReference>
<evidence type="ECO:0000256" key="1">
    <source>
        <dbReference type="SAM" id="Phobius"/>
    </source>
</evidence>
<dbReference type="Pfam" id="PF09851">
    <property type="entry name" value="SHOCT"/>
    <property type="match status" value="1"/>
</dbReference>
<name>A0ABT6NAQ8_9FIRM</name>
<dbReference type="Proteomes" id="UP001158045">
    <property type="component" value="Unassembled WGS sequence"/>
</dbReference>
<comment type="caution">
    <text evidence="3">The sequence shown here is derived from an EMBL/GenBank/DDBJ whole genome shotgun (WGS) entry which is preliminary data.</text>
</comment>
<sequence>MMFGRGFYSGHGMEYGFDHMGAYGIWHYGMMAALIIGAIILVFWLVKRNKKPNEDAALSILRERYAKGEINEEEFTNKLNILKSK</sequence>
<dbReference type="InterPro" id="IPR018649">
    <property type="entry name" value="SHOCT"/>
</dbReference>
<dbReference type="EMBL" id="JARYZI010000002">
    <property type="protein sequence ID" value="MDH8677503.1"/>
    <property type="molecule type" value="Genomic_DNA"/>
</dbReference>
<keyword evidence="1" id="KW-0472">Membrane</keyword>
<keyword evidence="1" id="KW-0812">Transmembrane</keyword>
<reference evidence="3 4" key="1">
    <citation type="submission" date="2023-04" db="EMBL/GenBank/DDBJ databases">
        <title>Fusibacter bizertensis strain WBS, isolated from littoral bottom sediments of the Arctic seas - biochemical and genomic analysis.</title>
        <authorList>
            <person name="Brioukhanov A.L."/>
        </authorList>
    </citation>
    <scope>NUCLEOTIDE SEQUENCE [LARGE SCALE GENOMIC DNA]</scope>
    <source>
        <strain evidence="3 4">WBS</strain>
    </source>
</reference>
<organism evidence="3 4">
    <name type="scientific">Fusibacter bizertensis</name>
    <dbReference type="NCBI Taxonomy" id="1488331"/>
    <lineage>
        <taxon>Bacteria</taxon>
        <taxon>Bacillati</taxon>
        <taxon>Bacillota</taxon>
        <taxon>Clostridia</taxon>
        <taxon>Eubacteriales</taxon>
        <taxon>Eubacteriales Family XII. Incertae Sedis</taxon>
        <taxon>Fusibacter</taxon>
    </lineage>
</organism>